<dbReference type="CDD" id="cd07012">
    <property type="entry name" value="PBP2_Bug_TTT"/>
    <property type="match status" value="1"/>
</dbReference>
<evidence type="ECO:0000256" key="1">
    <source>
        <dbReference type="ARBA" id="ARBA00006987"/>
    </source>
</evidence>
<feature type="signal peptide" evidence="2">
    <location>
        <begin position="1"/>
        <end position="25"/>
    </location>
</feature>
<evidence type="ECO:0000313" key="3">
    <source>
        <dbReference type="EMBL" id="MBL0392536.1"/>
    </source>
</evidence>
<accession>A0A937CTN2</accession>
<dbReference type="RefSeq" id="WP_201675156.1">
    <property type="nucleotide sequence ID" value="NZ_JAEQNE010000003.1"/>
</dbReference>
<dbReference type="InterPro" id="IPR042100">
    <property type="entry name" value="Bug_dom1"/>
</dbReference>
<sequence length="325" mass="34841">MSILSVVRRCAALAAVFALAGTAAAQVFPGKTVSLMVPYPAGGASDYLARQIQADYQKQLAQPVIIENLGGVSGALGTQKVLNAAADGHSQVLVTPIEAMLAPFSLSAVKYKPEDLRLASLIATTPVVLLARKDIPASNLEEFLAWAKGRDVSYGSVGPGSLFHILGEKLAARTNLKMLHVPYKGGTQLITDIAGGQIDVAFFALAGPVPGMIKDQRVRAIAVTSREPLHAWPGLKPFAQSRQMNDFVFDIWAGVAVPRNTSDAAVLRINQAVTEAMKNPATRKNLEEAGSTIARPMTIQELDKFYAAEITEYRQLFKSISFQPQ</sequence>
<dbReference type="InterPro" id="IPR005064">
    <property type="entry name" value="BUG"/>
</dbReference>
<protein>
    <submittedName>
        <fullName evidence="3">Tripartite tricarboxylate transporter substrate binding protein</fullName>
    </submittedName>
</protein>
<dbReference type="Gene3D" id="3.40.190.10">
    <property type="entry name" value="Periplasmic binding protein-like II"/>
    <property type="match status" value="1"/>
</dbReference>
<gene>
    <name evidence="3" type="ORF">JJ685_15455</name>
</gene>
<evidence type="ECO:0000256" key="2">
    <source>
        <dbReference type="SAM" id="SignalP"/>
    </source>
</evidence>
<dbReference type="PANTHER" id="PTHR42928:SF5">
    <property type="entry name" value="BLR1237 PROTEIN"/>
    <property type="match status" value="1"/>
</dbReference>
<organism evidence="3 4">
    <name type="scientific">Ramlibacter monticola</name>
    <dbReference type="NCBI Taxonomy" id="1926872"/>
    <lineage>
        <taxon>Bacteria</taxon>
        <taxon>Pseudomonadati</taxon>
        <taxon>Pseudomonadota</taxon>
        <taxon>Betaproteobacteria</taxon>
        <taxon>Burkholderiales</taxon>
        <taxon>Comamonadaceae</taxon>
        <taxon>Ramlibacter</taxon>
    </lineage>
</organism>
<dbReference type="Proteomes" id="UP000599109">
    <property type="component" value="Unassembled WGS sequence"/>
</dbReference>
<comment type="similarity">
    <text evidence="1">Belongs to the UPF0065 (bug) family.</text>
</comment>
<dbReference type="PIRSF" id="PIRSF017082">
    <property type="entry name" value="YflP"/>
    <property type="match status" value="1"/>
</dbReference>
<comment type="caution">
    <text evidence="3">The sequence shown here is derived from an EMBL/GenBank/DDBJ whole genome shotgun (WGS) entry which is preliminary data.</text>
</comment>
<feature type="chain" id="PRO_5037350260" evidence="2">
    <location>
        <begin position="26"/>
        <end position="325"/>
    </location>
</feature>
<evidence type="ECO:0000313" key="4">
    <source>
        <dbReference type="Proteomes" id="UP000599109"/>
    </source>
</evidence>
<proteinExistence type="inferred from homology"/>
<dbReference type="EMBL" id="JAEQNE010000003">
    <property type="protein sequence ID" value="MBL0392536.1"/>
    <property type="molecule type" value="Genomic_DNA"/>
</dbReference>
<dbReference type="SUPFAM" id="SSF53850">
    <property type="entry name" value="Periplasmic binding protein-like II"/>
    <property type="match status" value="1"/>
</dbReference>
<reference evidence="3 4" key="1">
    <citation type="journal article" date="2017" name="Int. J. Syst. Evol. Microbiol.">
        <title>Ramlibacter monticola sp. nov., isolated from forest soil.</title>
        <authorList>
            <person name="Chaudhary D.K."/>
            <person name="Kim J."/>
        </authorList>
    </citation>
    <scope>NUCLEOTIDE SEQUENCE [LARGE SCALE GENOMIC DNA]</scope>
    <source>
        <strain evidence="3 4">KACC 19175</strain>
    </source>
</reference>
<dbReference type="Gene3D" id="3.40.190.150">
    <property type="entry name" value="Bordetella uptake gene, domain 1"/>
    <property type="match status" value="1"/>
</dbReference>
<keyword evidence="2" id="KW-0732">Signal</keyword>
<dbReference type="Pfam" id="PF03401">
    <property type="entry name" value="TctC"/>
    <property type="match status" value="1"/>
</dbReference>
<name>A0A937CTN2_9BURK</name>
<keyword evidence="4" id="KW-1185">Reference proteome</keyword>
<dbReference type="PANTHER" id="PTHR42928">
    <property type="entry name" value="TRICARBOXYLATE-BINDING PROTEIN"/>
    <property type="match status" value="1"/>
</dbReference>
<dbReference type="AlphaFoldDB" id="A0A937CTN2"/>